<accession>T0YQF6</accession>
<dbReference type="Gene3D" id="1.25.40.10">
    <property type="entry name" value="Tetratricopeptide repeat domain"/>
    <property type="match status" value="1"/>
</dbReference>
<organism evidence="1">
    <name type="scientific">mine drainage metagenome</name>
    <dbReference type="NCBI Taxonomy" id="410659"/>
    <lineage>
        <taxon>unclassified sequences</taxon>
        <taxon>metagenomes</taxon>
        <taxon>ecological metagenomes</taxon>
    </lineage>
</organism>
<comment type="caution">
    <text evidence="1">The sequence shown here is derived from an EMBL/GenBank/DDBJ whole genome shotgun (WGS) entry which is preliminary data.</text>
</comment>
<evidence type="ECO:0008006" key="2">
    <source>
        <dbReference type="Google" id="ProtNLM"/>
    </source>
</evidence>
<proteinExistence type="predicted"/>
<reference evidence="1" key="1">
    <citation type="submission" date="2013-08" db="EMBL/GenBank/DDBJ databases">
        <authorList>
            <person name="Mendez C."/>
            <person name="Richter M."/>
            <person name="Ferrer M."/>
            <person name="Sanchez J."/>
        </authorList>
    </citation>
    <scope>NUCLEOTIDE SEQUENCE</scope>
</reference>
<dbReference type="InterPro" id="IPR011990">
    <property type="entry name" value="TPR-like_helical_dom_sf"/>
</dbReference>
<evidence type="ECO:0000313" key="1">
    <source>
        <dbReference type="EMBL" id="EQD35363.1"/>
    </source>
</evidence>
<name>T0YQF6_9ZZZZ</name>
<gene>
    <name evidence="1" type="ORF">B1A_18328</name>
</gene>
<feature type="non-terminal residue" evidence="1">
    <location>
        <position position="161"/>
    </location>
</feature>
<dbReference type="AlphaFoldDB" id="T0YQF6"/>
<sequence>DLNDIYLLAYIEKKVHFLRKGLLTLQKGLKIDPENVDLSILKAEILIEQGHTQQARDILKHFQKSQPNNKTIQKDLLRTYFPDGYQSTIPPMDQHLFSLGLVQTPFTPDDFLVSSLPSWSLDFSALGVNYSGGALFLGDTKLESPMAMGLRFIAGRTEYLG</sequence>
<dbReference type="EMBL" id="AUZX01013516">
    <property type="protein sequence ID" value="EQD35363.1"/>
    <property type="molecule type" value="Genomic_DNA"/>
</dbReference>
<dbReference type="Pfam" id="PF14559">
    <property type="entry name" value="TPR_19"/>
    <property type="match status" value="1"/>
</dbReference>
<reference evidence="1" key="2">
    <citation type="journal article" date="2014" name="ISME J.">
        <title>Microbial stratification in low pH oxic and suboxic macroscopic growths along an acid mine drainage.</title>
        <authorList>
            <person name="Mendez-Garcia C."/>
            <person name="Mesa V."/>
            <person name="Sprenger R.R."/>
            <person name="Richter M."/>
            <person name="Diez M.S."/>
            <person name="Solano J."/>
            <person name="Bargiela R."/>
            <person name="Golyshina O.V."/>
            <person name="Manteca A."/>
            <person name="Ramos J.L."/>
            <person name="Gallego J.R."/>
            <person name="Llorente I."/>
            <person name="Martins Dos Santos V.A."/>
            <person name="Jensen O.N."/>
            <person name="Pelaez A.I."/>
            <person name="Sanchez J."/>
            <person name="Ferrer M."/>
        </authorList>
    </citation>
    <scope>NUCLEOTIDE SEQUENCE</scope>
</reference>
<feature type="non-terminal residue" evidence="1">
    <location>
        <position position="1"/>
    </location>
</feature>
<dbReference type="SUPFAM" id="SSF48452">
    <property type="entry name" value="TPR-like"/>
    <property type="match status" value="1"/>
</dbReference>
<protein>
    <recommendedName>
        <fullName evidence="2">TPR repeat-containing protein</fullName>
    </recommendedName>
</protein>